<proteinExistence type="predicted"/>
<dbReference type="AlphaFoldDB" id="A0A9P4IU88"/>
<dbReference type="EMBL" id="ML996090">
    <property type="protein sequence ID" value="KAF2150083.1"/>
    <property type="molecule type" value="Genomic_DNA"/>
</dbReference>
<evidence type="ECO:0000313" key="2">
    <source>
        <dbReference type="Proteomes" id="UP000799439"/>
    </source>
</evidence>
<dbReference type="Proteomes" id="UP000799439">
    <property type="component" value="Unassembled WGS sequence"/>
</dbReference>
<protein>
    <submittedName>
        <fullName evidence="1">Uncharacterized protein</fullName>
    </submittedName>
</protein>
<sequence length="55" mass="6497">MKILRRPYLQYWPWPRSSSTKPGMPSESAHKNEHENFNVCASVHQLKKDEQSSVR</sequence>
<comment type="caution">
    <text evidence="1">The sequence shown here is derived from an EMBL/GenBank/DDBJ whole genome shotgun (WGS) entry which is preliminary data.</text>
</comment>
<organism evidence="1 2">
    <name type="scientific">Myriangium duriaei CBS 260.36</name>
    <dbReference type="NCBI Taxonomy" id="1168546"/>
    <lineage>
        <taxon>Eukaryota</taxon>
        <taxon>Fungi</taxon>
        <taxon>Dikarya</taxon>
        <taxon>Ascomycota</taxon>
        <taxon>Pezizomycotina</taxon>
        <taxon>Dothideomycetes</taxon>
        <taxon>Dothideomycetidae</taxon>
        <taxon>Myriangiales</taxon>
        <taxon>Myriangiaceae</taxon>
        <taxon>Myriangium</taxon>
    </lineage>
</organism>
<reference evidence="1" key="1">
    <citation type="journal article" date="2020" name="Stud. Mycol.">
        <title>101 Dothideomycetes genomes: a test case for predicting lifestyles and emergence of pathogens.</title>
        <authorList>
            <person name="Haridas S."/>
            <person name="Albert R."/>
            <person name="Binder M."/>
            <person name="Bloem J."/>
            <person name="Labutti K."/>
            <person name="Salamov A."/>
            <person name="Andreopoulos B."/>
            <person name="Baker S."/>
            <person name="Barry K."/>
            <person name="Bills G."/>
            <person name="Bluhm B."/>
            <person name="Cannon C."/>
            <person name="Castanera R."/>
            <person name="Culley D."/>
            <person name="Daum C."/>
            <person name="Ezra D."/>
            <person name="Gonzalez J."/>
            <person name="Henrissat B."/>
            <person name="Kuo A."/>
            <person name="Liang C."/>
            <person name="Lipzen A."/>
            <person name="Lutzoni F."/>
            <person name="Magnuson J."/>
            <person name="Mondo S."/>
            <person name="Nolan M."/>
            <person name="Ohm R."/>
            <person name="Pangilinan J."/>
            <person name="Park H.-J."/>
            <person name="Ramirez L."/>
            <person name="Alfaro M."/>
            <person name="Sun H."/>
            <person name="Tritt A."/>
            <person name="Yoshinaga Y."/>
            <person name="Zwiers L.-H."/>
            <person name="Turgeon B."/>
            <person name="Goodwin S."/>
            <person name="Spatafora J."/>
            <person name="Crous P."/>
            <person name="Grigoriev I."/>
        </authorList>
    </citation>
    <scope>NUCLEOTIDE SEQUENCE</scope>
    <source>
        <strain evidence="1">CBS 260.36</strain>
    </source>
</reference>
<keyword evidence="2" id="KW-1185">Reference proteome</keyword>
<name>A0A9P4IU88_9PEZI</name>
<evidence type="ECO:0000313" key="1">
    <source>
        <dbReference type="EMBL" id="KAF2150083.1"/>
    </source>
</evidence>
<gene>
    <name evidence="1" type="ORF">K461DRAFT_281330</name>
</gene>
<accession>A0A9P4IU88</accession>